<dbReference type="InterPro" id="IPR001015">
    <property type="entry name" value="Ferrochelatase"/>
</dbReference>
<comment type="catalytic activity">
    <reaction evidence="7">
        <text>heme b + 2 H(+) = protoporphyrin IX + Fe(2+)</text>
        <dbReference type="Rhea" id="RHEA:22584"/>
        <dbReference type="ChEBI" id="CHEBI:15378"/>
        <dbReference type="ChEBI" id="CHEBI:29033"/>
        <dbReference type="ChEBI" id="CHEBI:57306"/>
        <dbReference type="ChEBI" id="CHEBI:60344"/>
        <dbReference type="EC" id="4.98.1.1"/>
    </reaction>
</comment>
<dbReference type="CDD" id="cd00419">
    <property type="entry name" value="Ferrochelatase_C"/>
    <property type="match status" value="1"/>
</dbReference>
<feature type="binding site" evidence="7">
    <location>
        <position position="292"/>
    </location>
    <ligand>
        <name>Fe(2+)</name>
        <dbReference type="ChEBI" id="CHEBI:29033"/>
    </ligand>
</feature>
<comment type="catalytic activity">
    <reaction evidence="6">
        <text>Fe-coproporphyrin III + 2 H(+) = coproporphyrin III + Fe(2+)</text>
        <dbReference type="Rhea" id="RHEA:49572"/>
        <dbReference type="ChEBI" id="CHEBI:15378"/>
        <dbReference type="ChEBI" id="CHEBI:29033"/>
        <dbReference type="ChEBI" id="CHEBI:68438"/>
        <dbReference type="ChEBI" id="CHEBI:131725"/>
        <dbReference type="EC" id="4.99.1.9"/>
    </reaction>
    <physiologicalReaction direction="right-to-left" evidence="6">
        <dbReference type="Rhea" id="RHEA:49574"/>
    </physiologicalReaction>
</comment>
<dbReference type="CDD" id="cd03411">
    <property type="entry name" value="Ferrochelatase_N"/>
    <property type="match status" value="1"/>
</dbReference>
<evidence type="ECO:0000256" key="1">
    <source>
        <dbReference type="ARBA" id="ARBA00007718"/>
    </source>
</evidence>
<evidence type="ECO:0000256" key="3">
    <source>
        <dbReference type="ARBA" id="ARBA00023133"/>
    </source>
</evidence>
<dbReference type="RefSeq" id="WP_191617398.1">
    <property type="nucleotide sequence ID" value="NZ_JACYFG010000036.1"/>
</dbReference>
<comment type="similarity">
    <text evidence="1 7 8">Belongs to the ferrochelatase family.</text>
</comment>
<organism evidence="9 10">
    <name type="scientific">Pelagicoccus enzymogenes</name>
    <dbReference type="NCBI Taxonomy" id="2773457"/>
    <lineage>
        <taxon>Bacteria</taxon>
        <taxon>Pseudomonadati</taxon>
        <taxon>Verrucomicrobiota</taxon>
        <taxon>Opitutia</taxon>
        <taxon>Puniceicoccales</taxon>
        <taxon>Pelagicoccaceae</taxon>
        <taxon>Pelagicoccus</taxon>
    </lineage>
</organism>
<name>A0A927IHK1_9BACT</name>
<keyword evidence="3 7" id="KW-0350">Heme biosynthesis</keyword>
<keyword evidence="10" id="KW-1185">Reference proteome</keyword>
<gene>
    <name evidence="7 9" type="primary">hemH</name>
    <name evidence="9" type="ORF">IEN85_12355</name>
</gene>
<dbReference type="GO" id="GO:0004325">
    <property type="term" value="F:ferrochelatase activity"/>
    <property type="evidence" value="ECO:0007669"/>
    <property type="project" value="UniProtKB-UniRule"/>
</dbReference>
<keyword evidence="7" id="KW-0963">Cytoplasm</keyword>
<dbReference type="GO" id="GO:0005737">
    <property type="term" value="C:cytoplasm"/>
    <property type="evidence" value="ECO:0007669"/>
    <property type="project" value="UniProtKB-SubCell"/>
</dbReference>
<dbReference type="PANTHER" id="PTHR11108">
    <property type="entry name" value="FERROCHELATASE"/>
    <property type="match status" value="1"/>
</dbReference>
<dbReference type="GO" id="GO:0006783">
    <property type="term" value="P:heme biosynthetic process"/>
    <property type="evidence" value="ECO:0007669"/>
    <property type="project" value="UniProtKB-UniRule"/>
</dbReference>
<dbReference type="Gene3D" id="3.40.50.1400">
    <property type="match status" value="2"/>
</dbReference>
<reference evidence="9" key="1">
    <citation type="submission" date="2020-09" db="EMBL/GenBank/DDBJ databases">
        <title>Pelagicoccus enzymogenes sp. nov. with an EPS production, isolated from marine sediment.</title>
        <authorList>
            <person name="Feng X."/>
        </authorList>
    </citation>
    <scope>NUCLEOTIDE SEQUENCE</scope>
    <source>
        <strain evidence="9">NFK12</strain>
    </source>
</reference>
<comment type="pathway">
    <text evidence="7">Porphyrin-containing compound metabolism; protoheme biosynthesis; protoheme from protoporphyrin-IX: step 1/1.</text>
</comment>
<dbReference type="PANTHER" id="PTHR11108:SF1">
    <property type="entry name" value="FERROCHELATASE, MITOCHONDRIAL"/>
    <property type="match status" value="1"/>
</dbReference>
<dbReference type="NCBIfam" id="TIGR00109">
    <property type="entry name" value="hemH"/>
    <property type="match status" value="1"/>
</dbReference>
<comment type="subcellular location">
    <subcellularLocation>
        <location evidence="7">Cytoplasm</location>
    </subcellularLocation>
</comment>
<proteinExistence type="inferred from homology"/>
<evidence type="ECO:0000256" key="8">
    <source>
        <dbReference type="RuleBase" id="RU004185"/>
    </source>
</evidence>
<accession>A0A927IHK1</accession>
<keyword evidence="7" id="KW-0479">Metal-binding</keyword>
<dbReference type="HAMAP" id="MF_00323">
    <property type="entry name" value="Ferrochelatase"/>
    <property type="match status" value="1"/>
</dbReference>
<evidence type="ECO:0000256" key="2">
    <source>
        <dbReference type="ARBA" id="ARBA00023004"/>
    </source>
</evidence>
<evidence type="ECO:0000256" key="7">
    <source>
        <dbReference type="HAMAP-Rule" id="MF_00323"/>
    </source>
</evidence>
<dbReference type="Proteomes" id="UP000622317">
    <property type="component" value="Unassembled WGS sequence"/>
</dbReference>
<keyword evidence="2 7" id="KW-0408">Iron</keyword>
<keyword evidence="4 7" id="KW-0456">Lyase</keyword>
<evidence type="ECO:0000256" key="5">
    <source>
        <dbReference type="ARBA" id="ARBA00023244"/>
    </source>
</evidence>
<evidence type="ECO:0000256" key="6">
    <source>
        <dbReference type="ARBA" id="ARBA00024536"/>
    </source>
</evidence>
<comment type="function">
    <text evidence="7">Catalyzes the ferrous insertion into protoporphyrin IX.</text>
</comment>
<dbReference type="GO" id="GO:0046872">
    <property type="term" value="F:metal ion binding"/>
    <property type="evidence" value="ECO:0007669"/>
    <property type="project" value="UniProtKB-KW"/>
</dbReference>
<protein>
    <recommendedName>
        <fullName evidence="7">Ferrochelatase</fullName>
        <ecNumber evidence="7">4.98.1.1</ecNumber>
    </recommendedName>
    <alternativeName>
        <fullName evidence="7">Heme synthase</fullName>
    </alternativeName>
    <alternativeName>
        <fullName evidence="7">Protoheme ferro-lyase</fullName>
    </alternativeName>
</protein>
<dbReference type="SUPFAM" id="SSF53800">
    <property type="entry name" value="Chelatase"/>
    <property type="match status" value="1"/>
</dbReference>
<dbReference type="EMBL" id="JACYFG010000036">
    <property type="protein sequence ID" value="MBD5780286.1"/>
    <property type="molecule type" value="Genomic_DNA"/>
</dbReference>
<sequence>MSENAVLLVNLGSPDSTSTADVRRYLKEFLSDDRVLDTWKPLQQFVLNCFILPTRPKRSAEAYQKVWTEEGSPLIVTSKNLQKLLQEKIEPTVELAMRYGSPSIPEAIDRMKANGVKNVFLVPLYPHYAMSSYETVVVKVMEEVAAKAPEMKVTTQQPFYNDPAYIEALYKSAKPYLEDEYDHLLFSYHGIPERHLNKADSSKAHCNVVKDCCTTCSPAHSTCYKHQCVKTTELFVKRAGIPEGKWSISFQSRLGREPWLTPYTDHVLEELPEKGKKKLVVMTPAFVSDCLETLEEIAMEGKEEFLEAGGEKFTAVPCMNEHPAWIQFMADKSLEWLNQ</sequence>
<evidence type="ECO:0000313" key="9">
    <source>
        <dbReference type="EMBL" id="MBD5780286.1"/>
    </source>
</evidence>
<dbReference type="InterPro" id="IPR033659">
    <property type="entry name" value="Ferrochelatase_N"/>
</dbReference>
<evidence type="ECO:0000313" key="10">
    <source>
        <dbReference type="Proteomes" id="UP000622317"/>
    </source>
</evidence>
<feature type="binding site" evidence="7">
    <location>
        <position position="189"/>
    </location>
    <ligand>
        <name>Fe(2+)</name>
        <dbReference type="ChEBI" id="CHEBI:29033"/>
    </ligand>
</feature>
<keyword evidence="5 7" id="KW-0627">Porphyrin biosynthesis</keyword>
<dbReference type="Pfam" id="PF00762">
    <property type="entry name" value="Ferrochelatase"/>
    <property type="match status" value="1"/>
</dbReference>
<comment type="caution">
    <text evidence="9">The sequence shown here is derived from an EMBL/GenBank/DDBJ whole genome shotgun (WGS) entry which is preliminary data.</text>
</comment>
<dbReference type="AlphaFoldDB" id="A0A927IHK1"/>
<dbReference type="InterPro" id="IPR033644">
    <property type="entry name" value="Ferrochelatase_C"/>
</dbReference>
<evidence type="ECO:0000256" key="4">
    <source>
        <dbReference type="ARBA" id="ARBA00023239"/>
    </source>
</evidence>
<dbReference type="EC" id="4.98.1.1" evidence="7"/>